<dbReference type="Gene3D" id="3.40.50.2300">
    <property type="match status" value="2"/>
</dbReference>
<keyword evidence="2" id="KW-1185">Reference proteome</keyword>
<dbReference type="Pfam" id="PF04392">
    <property type="entry name" value="ABC_sub_bind"/>
    <property type="match status" value="1"/>
</dbReference>
<gene>
    <name evidence="1" type="ORF">AY555_00435</name>
</gene>
<dbReference type="AlphaFoldDB" id="A0A143DAZ1"/>
<evidence type="ECO:0008006" key="3">
    <source>
        <dbReference type="Google" id="ProtNLM"/>
    </source>
</evidence>
<dbReference type="KEGG" id="hjo:AY555_00435"/>
<protein>
    <recommendedName>
        <fullName evidence="3">ABC transporter substrate-binding protein</fullName>
    </recommendedName>
</protein>
<proteinExistence type="predicted"/>
<dbReference type="OrthoDB" id="7342842at2"/>
<organism evidence="1 2">
    <name type="scientific">Haematospirillum jordaniae</name>
    <dbReference type="NCBI Taxonomy" id="1549855"/>
    <lineage>
        <taxon>Bacteria</taxon>
        <taxon>Pseudomonadati</taxon>
        <taxon>Pseudomonadota</taxon>
        <taxon>Alphaproteobacteria</taxon>
        <taxon>Rhodospirillales</taxon>
        <taxon>Novispirillaceae</taxon>
        <taxon>Haematospirillum</taxon>
    </lineage>
</organism>
<name>A0A143DAZ1_9PROT</name>
<evidence type="ECO:0000313" key="1">
    <source>
        <dbReference type="EMBL" id="AMW33887.1"/>
    </source>
</evidence>
<accession>A0A143DAZ1</accession>
<dbReference type="GeneID" id="53315630"/>
<dbReference type="EMBL" id="CP014525">
    <property type="protein sequence ID" value="AMW33887.1"/>
    <property type="molecule type" value="Genomic_DNA"/>
</dbReference>
<reference evidence="1 2" key="1">
    <citation type="submission" date="2016-02" db="EMBL/GenBank/DDBJ databases">
        <title>Complete Genome of H5569, the type strain of the newly described species Haematospirillium jordaniae.</title>
        <authorList>
            <person name="Nicholson A.C."/>
            <person name="Humrighouse B.W."/>
            <person name="Loparov V."/>
            <person name="McQuiston J.R."/>
        </authorList>
    </citation>
    <scope>NUCLEOTIDE SEQUENCE [LARGE SCALE GENOMIC DNA]</scope>
    <source>
        <strain evidence="1 2">H5569</strain>
    </source>
</reference>
<sequence length="326" mass="35317">MARWHRTLAAALSAWLLAPAFGGAFASEHHILMLLWRGETAVESAWRDRMNHSGVPHRVTVLSAEQDRGRLVDGLRKLRSQFDGGQIRLIYCSESMACMVARQVVRGDVPIIFANVLDPVGTGIANSMVVPGLGTGGVKGGVAVGEQLSVLRGLVRFNSLLFLYNPREYNSILSRNSVMDWAEQEGIRVEERRVVPGSISLDEVISDLFVGKLAADALFVSDDSYVTSRGQEIAETVGERIILLAGRYELVRAGWVAAWAPDEAEIGRMAADLTLDVLSKGTDPGLEEVRMPKSQLFFDAAAAKRHNIVFPTGAPGPGGVTEKAVP</sequence>
<dbReference type="InterPro" id="IPR007487">
    <property type="entry name" value="ABC_transpt-TYRBP-like"/>
</dbReference>
<dbReference type="RefSeq" id="WP_066131953.1">
    <property type="nucleotide sequence ID" value="NZ_CP014525.1"/>
</dbReference>
<dbReference type="PANTHER" id="PTHR35271">
    <property type="entry name" value="ABC TRANSPORTER, SUBSTRATE-BINDING LIPOPROTEIN-RELATED"/>
    <property type="match status" value="1"/>
</dbReference>
<dbReference type="PANTHER" id="PTHR35271:SF1">
    <property type="entry name" value="ABC TRANSPORTER, SUBSTRATE-BINDING LIPOPROTEIN"/>
    <property type="match status" value="1"/>
</dbReference>
<evidence type="ECO:0000313" key="2">
    <source>
        <dbReference type="Proteomes" id="UP000076066"/>
    </source>
</evidence>
<dbReference type="Proteomes" id="UP000076066">
    <property type="component" value="Chromosome"/>
</dbReference>
<dbReference type="STRING" id="1549855.AY555_00435"/>